<accession>A0A3S5AG57</accession>
<reference evidence="2" key="1">
    <citation type="submission" date="2018-11" db="EMBL/GenBank/DDBJ databases">
        <authorList>
            <consortium name="Pathogen Informatics"/>
        </authorList>
    </citation>
    <scope>NUCLEOTIDE SEQUENCE</scope>
</reference>
<feature type="compositionally biased region" description="Basic and acidic residues" evidence="1">
    <location>
        <begin position="1"/>
        <end position="10"/>
    </location>
</feature>
<feature type="region of interest" description="Disordered" evidence="1">
    <location>
        <begin position="1"/>
        <end position="67"/>
    </location>
</feature>
<comment type="caution">
    <text evidence="2">The sequence shown here is derived from an EMBL/GenBank/DDBJ whole genome shotgun (WGS) entry which is preliminary data.</text>
</comment>
<dbReference type="AlphaFoldDB" id="A0A3S5AG57"/>
<organism evidence="2 3">
    <name type="scientific">Protopolystoma xenopodis</name>
    <dbReference type="NCBI Taxonomy" id="117903"/>
    <lineage>
        <taxon>Eukaryota</taxon>
        <taxon>Metazoa</taxon>
        <taxon>Spiralia</taxon>
        <taxon>Lophotrochozoa</taxon>
        <taxon>Platyhelminthes</taxon>
        <taxon>Monogenea</taxon>
        <taxon>Polyopisthocotylea</taxon>
        <taxon>Polystomatidea</taxon>
        <taxon>Polystomatidae</taxon>
        <taxon>Protopolystoma</taxon>
    </lineage>
</organism>
<proteinExistence type="predicted"/>
<evidence type="ECO:0000313" key="3">
    <source>
        <dbReference type="Proteomes" id="UP000784294"/>
    </source>
</evidence>
<name>A0A3S5AG57_9PLAT</name>
<protein>
    <submittedName>
        <fullName evidence="2">Uncharacterized protein</fullName>
    </submittedName>
</protein>
<keyword evidence="3" id="KW-1185">Reference proteome</keyword>
<evidence type="ECO:0000313" key="2">
    <source>
        <dbReference type="EMBL" id="VEL28427.1"/>
    </source>
</evidence>
<sequence length="67" mass="7390">MFSRGREFDPSIHQSTSAAHAASIKRRIKAGGAGKGRGGRKGGRSAIRRGPKARRAQRHQKDQARRR</sequence>
<gene>
    <name evidence="2" type="ORF">PXEA_LOCUS21867</name>
</gene>
<dbReference type="EMBL" id="CAAALY010095041">
    <property type="protein sequence ID" value="VEL28427.1"/>
    <property type="molecule type" value="Genomic_DNA"/>
</dbReference>
<feature type="compositionally biased region" description="Basic residues" evidence="1">
    <location>
        <begin position="37"/>
        <end position="58"/>
    </location>
</feature>
<evidence type="ECO:0000256" key="1">
    <source>
        <dbReference type="SAM" id="MobiDB-lite"/>
    </source>
</evidence>
<dbReference type="Proteomes" id="UP000784294">
    <property type="component" value="Unassembled WGS sequence"/>
</dbReference>